<dbReference type="SUPFAM" id="SSF53474">
    <property type="entry name" value="alpha/beta-Hydrolases"/>
    <property type="match status" value="1"/>
</dbReference>
<feature type="domain" description="Alpha/beta hydrolase fold-3" evidence="3">
    <location>
        <begin position="90"/>
        <end position="331"/>
    </location>
</feature>
<organism evidence="4 5">
    <name type="scientific">Parasitella parasitica</name>
    <dbReference type="NCBI Taxonomy" id="35722"/>
    <lineage>
        <taxon>Eukaryota</taxon>
        <taxon>Fungi</taxon>
        <taxon>Fungi incertae sedis</taxon>
        <taxon>Mucoromycota</taxon>
        <taxon>Mucoromycotina</taxon>
        <taxon>Mucoromycetes</taxon>
        <taxon>Mucorales</taxon>
        <taxon>Mucorineae</taxon>
        <taxon>Mucoraceae</taxon>
        <taxon>Parasitella</taxon>
    </lineage>
</organism>
<evidence type="ECO:0000313" key="5">
    <source>
        <dbReference type="Proteomes" id="UP000054107"/>
    </source>
</evidence>
<dbReference type="GO" id="GO:0016787">
    <property type="term" value="F:hydrolase activity"/>
    <property type="evidence" value="ECO:0007669"/>
    <property type="project" value="UniProtKB-KW"/>
</dbReference>
<dbReference type="EMBL" id="LN734064">
    <property type="protein sequence ID" value="CEP19627.1"/>
    <property type="molecule type" value="Genomic_DNA"/>
</dbReference>
<proteinExistence type="predicted"/>
<gene>
    <name evidence="4" type="primary">PARPA_13943.1 scaffold 47512</name>
</gene>
<dbReference type="InterPro" id="IPR013094">
    <property type="entry name" value="AB_hydrolase_3"/>
</dbReference>
<protein>
    <recommendedName>
        <fullName evidence="3">Alpha/beta hydrolase fold-3 domain-containing protein</fullName>
    </recommendedName>
</protein>
<evidence type="ECO:0000256" key="1">
    <source>
        <dbReference type="ARBA" id="ARBA00022801"/>
    </source>
</evidence>
<dbReference type="Gene3D" id="3.40.50.1820">
    <property type="entry name" value="alpha/beta hydrolase"/>
    <property type="match status" value="1"/>
</dbReference>
<accession>A0A0B7NQB7</accession>
<dbReference type="PANTHER" id="PTHR48081">
    <property type="entry name" value="AB HYDROLASE SUPERFAMILY PROTEIN C4A8.06C"/>
    <property type="match status" value="1"/>
</dbReference>
<dbReference type="STRING" id="35722.A0A0B7NQB7"/>
<dbReference type="OrthoDB" id="433474at2759"/>
<keyword evidence="5" id="KW-1185">Reference proteome</keyword>
<reference evidence="4 5" key="1">
    <citation type="submission" date="2014-09" db="EMBL/GenBank/DDBJ databases">
        <authorList>
            <person name="Ellenberger Sabrina"/>
        </authorList>
    </citation>
    <scope>NUCLEOTIDE SEQUENCE [LARGE SCALE GENOMIC DNA]</scope>
    <source>
        <strain evidence="4 5">CBS 412.66</strain>
    </source>
</reference>
<evidence type="ECO:0000259" key="3">
    <source>
        <dbReference type="Pfam" id="PF07859"/>
    </source>
</evidence>
<dbReference type="Proteomes" id="UP000054107">
    <property type="component" value="Unassembled WGS sequence"/>
</dbReference>
<evidence type="ECO:0000313" key="4">
    <source>
        <dbReference type="EMBL" id="CEP19627.1"/>
    </source>
</evidence>
<dbReference type="PANTHER" id="PTHR48081:SF8">
    <property type="entry name" value="ALPHA_BETA HYDROLASE FOLD-3 DOMAIN-CONTAINING PROTEIN-RELATED"/>
    <property type="match status" value="1"/>
</dbReference>
<feature type="region of interest" description="Disordered" evidence="2">
    <location>
        <begin position="389"/>
        <end position="410"/>
    </location>
</feature>
<dbReference type="InterPro" id="IPR050300">
    <property type="entry name" value="GDXG_lipolytic_enzyme"/>
</dbReference>
<feature type="compositionally biased region" description="Acidic residues" evidence="2">
    <location>
        <begin position="391"/>
        <end position="404"/>
    </location>
</feature>
<evidence type="ECO:0000256" key="2">
    <source>
        <dbReference type="SAM" id="MobiDB-lite"/>
    </source>
</evidence>
<sequence length="456" mass="51444">MNSIRAKLRKLPPAAVIKLLRKIFSLPAPAARLILNDVTRARTCHLPWIHRVKLNPHQNQDWSGCWIGENVEKLDEPALLQRIYEADVILFYVHGGGFRIGSCTMYMDTNIAWIQVLKEKYNLNALIMSIDYRLAPEYKYPSPVEDVVRAYEHLIQKLGVNSEKVIVVGDSAGAALSLEMLFITHDPSMFEIVTEDVVDDEDDPAAAAAAILTELPRPAGTVLISPLVTDETTSESWKQNQKYDYITQYTAKVIKKDYFEAVTKGQKEPQQQQVLGIAKLETGFQAFLSPQVLMYIGNREVLRDDAVQLAMKAEQDGVAWHTVIEDFVHDWFCVREVVKDKEALKRADDVFADFCYSSIGGSVHQNQAYCGSRVYTPTPRDSLLEAVKEEASDEEEQEQEDDYTDSTRSTSSVFDDFRLSKLSIFENSSRNEHVLPVVETPPGTLSSKRSADVVFV</sequence>
<dbReference type="AlphaFoldDB" id="A0A0B7NQB7"/>
<dbReference type="InterPro" id="IPR029058">
    <property type="entry name" value="AB_hydrolase_fold"/>
</dbReference>
<name>A0A0B7NQB7_9FUNG</name>
<dbReference type="Pfam" id="PF07859">
    <property type="entry name" value="Abhydrolase_3"/>
    <property type="match status" value="1"/>
</dbReference>
<keyword evidence="1" id="KW-0378">Hydrolase</keyword>